<organism evidence="1 2">
    <name type="scientific">Cruoricaptor ignavus</name>
    <dbReference type="NCBI Taxonomy" id="1118202"/>
    <lineage>
        <taxon>Bacteria</taxon>
        <taxon>Pseudomonadati</taxon>
        <taxon>Bacteroidota</taxon>
        <taxon>Flavobacteriia</taxon>
        <taxon>Flavobacteriales</taxon>
        <taxon>Weeksellaceae</taxon>
        <taxon>Cruoricaptor</taxon>
    </lineage>
</organism>
<dbReference type="RefSeq" id="WP_193439774.1">
    <property type="nucleotide sequence ID" value="NZ_CP063145.1"/>
</dbReference>
<dbReference type="SUPFAM" id="SSF53756">
    <property type="entry name" value="UDP-Glycosyltransferase/glycogen phosphorylase"/>
    <property type="match status" value="1"/>
</dbReference>
<dbReference type="Proteomes" id="UP000593605">
    <property type="component" value="Chromosome"/>
</dbReference>
<sequence>MNNSVVFYLPPDSLNEATIYYTDLIRRAFIDLGFSIKDSDQVTNIGDPSCIVCIRPGDVLKALQKSSPSKIVSWFQGIGPEEYKVLHPGIRGCIGKYYLNFSEKKALRKSDLCIMVSDSMLKHYEQKYNIHLAHKTVIVPCYNKPIDSQAFLVEDRYNRPKFVYAGALYEWQCIRETLMIFKEIENKNPAAELTILTGQREQAEKLVEEFKLKNVEIDFEPLSTLQDRLQKYKYGFLLRRDNVVNNVATPTKMNSYLAAGLVPIYTDVIDAFEKYIDLKEFTLKTNLEAKSIESIVQQILEFDKREIDSKAFFTVTERIFSHYYDDLQNLKIIKMHFKKLLSIESATV</sequence>
<dbReference type="EMBL" id="CP063145">
    <property type="protein sequence ID" value="QOR73657.1"/>
    <property type="molecule type" value="Genomic_DNA"/>
</dbReference>
<evidence type="ECO:0000313" key="1">
    <source>
        <dbReference type="EMBL" id="QOR73657.1"/>
    </source>
</evidence>
<gene>
    <name evidence="1" type="ORF">IMZ16_09105</name>
</gene>
<protein>
    <submittedName>
        <fullName evidence="1">Uncharacterized protein</fullName>
    </submittedName>
</protein>
<name>A0A7M1T2Z8_9FLAO</name>
<reference evidence="1 2" key="1">
    <citation type="submission" date="2020-10" db="EMBL/GenBank/DDBJ databases">
        <title>Complete genome of Cruoricapor ignavus strain M1214 isolated from the blood culture of a febrile patient.</title>
        <authorList>
            <person name="Guglielmino C.J.D."/>
        </authorList>
    </citation>
    <scope>NUCLEOTIDE SEQUENCE [LARGE SCALE GENOMIC DNA]</scope>
    <source>
        <strain evidence="1 2">M1214</strain>
    </source>
</reference>
<dbReference type="KEGG" id="civ:IMZ16_09105"/>
<dbReference type="AlphaFoldDB" id="A0A7M1T2Z8"/>
<proteinExistence type="predicted"/>
<dbReference type="Gene3D" id="3.40.50.2000">
    <property type="entry name" value="Glycogen Phosphorylase B"/>
    <property type="match status" value="1"/>
</dbReference>
<accession>A0A7M1T2Z8</accession>
<evidence type="ECO:0000313" key="2">
    <source>
        <dbReference type="Proteomes" id="UP000593605"/>
    </source>
</evidence>